<comment type="caution">
    <text evidence="1">The sequence shown here is derived from an EMBL/GenBank/DDBJ whole genome shotgun (WGS) entry which is preliminary data.</text>
</comment>
<dbReference type="Proteomes" id="UP000178249">
    <property type="component" value="Unassembled WGS sequence"/>
</dbReference>
<evidence type="ECO:0000313" key="1">
    <source>
        <dbReference type="EMBL" id="OGG44423.1"/>
    </source>
</evidence>
<protein>
    <submittedName>
        <fullName evidence="1">Uncharacterized protein</fullName>
    </submittedName>
</protein>
<sequence>MSERKRVNYRSVDVQLDGLHYWEKRNQARADAGILNTDQRGNAAHVDPAFDDVGFTLPRDIHDSIRDNRDDSRTRW</sequence>
<name>A0A1F6C5P2_9BACT</name>
<reference evidence="1 2" key="1">
    <citation type="journal article" date="2016" name="Nat. Commun.">
        <title>Thousands of microbial genomes shed light on interconnected biogeochemical processes in an aquifer system.</title>
        <authorList>
            <person name="Anantharaman K."/>
            <person name="Brown C.T."/>
            <person name="Hug L.A."/>
            <person name="Sharon I."/>
            <person name="Castelle C.J."/>
            <person name="Probst A.J."/>
            <person name="Thomas B.C."/>
            <person name="Singh A."/>
            <person name="Wilkins M.J."/>
            <person name="Karaoz U."/>
            <person name="Brodie E.L."/>
            <person name="Williams K.H."/>
            <person name="Hubbard S.S."/>
            <person name="Banfield J.F."/>
        </authorList>
    </citation>
    <scope>NUCLEOTIDE SEQUENCE [LARGE SCALE GENOMIC DNA]</scope>
</reference>
<dbReference type="AlphaFoldDB" id="A0A1F6C5P2"/>
<accession>A0A1F6C5P2</accession>
<dbReference type="EMBL" id="MFKP01000009">
    <property type="protein sequence ID" value="OGG44423.1"/>
    <property type="molecule type" value="Genomic_DNA"/>
</dbReference>
<proteinExistence type="predicted"/>
<evidence type="ECO:0000313" key="2">
    <source>
        <dbReference type="Proteomes" id="UP000178249"/>
    </source>
</evidence>
<gene>
    <name evidence="1" type="ORF">A2841_00410</name>
</gene>
<organism evidence="1 2">
    <name type="scientific">Candidatus Kaiserbacteria bacterium RIFCSPHIGHO2_01_FULL_48_10</name>
    <dbReference type="NCBI Taxonomy" id="1798476"/>
    <lineage>
        <taxon>Bacteria</taxon>
        <taxon>Candidatus Kaiseribacteriota</taxon>
    </lineage>
</organism>